<protein>
    <submittedName>
        <fullName evidence="2">Uncharacterized protein</fullName>
    </submittedName>
</protein>
<dbReference type="RefSeq" id="WP_223926214.1">
    <property type="nucleotide sequence ID" value="NZ_BPTU01000001.1"/>
</dbReference>
<keyword evidence="1" id="KW-1133">Transmembrane helix</keyword>
<evidence type="ECO:0000313" key="3">
    <source>
        <dbReference type="Proteomes" id="UP000825483"/>
    </source>
</evidence>
<reference evidence="2" key="1">
    <citation type="journal article" date="2022" name="Int. J. Syst. Evol. Microbiol.">
        <title>Prevotella lacticifex sp. nov., isolated from the rumen of cows.</title>
        <authorList>
            <person name="Shinkai T."/>
            <person name="Ikeyama N."/>
            <person name="Kumagai M."/>
            <person name="Ohmori H."/>
            <person name="Sakamoto M."/>
            <person name="Ohkuma M."/>
            <person name="Mitsumori M."/>
        </authorList>
    </citation>
    <scope>NUCLEOTIDE SEQUENCE</scope>
    <source>
        <strain evidence="2">R5076</strain>
    </source>
</reference>
<dbReference type="Proteomes" id="UP000825483">
    <property type="component" value="Unassembled WGS sequence"/>
</dbReference>
<proteinExistence type="predicted"/>
<evidence type="ECO:0000313" key="2">
    <source>
        <dbReference type="EMBL" id="GJG58544.1"/>
    </source>
</evidence>
<keyword evidence="1" id="KW-0472">Membrane</keyword>
<sequence length="109" mass="12458">MTDKEFQQIWQKNRKAILSHDEEYQRIQNGYKQGSIVNWIIIIGGAAVGSSLPDFLPIQSAPLKWILAIAAGIIVIVVGLWIRSLFISTKTADEVEKEIMERYRKTLKE</sequence>
<dbReference type="EMBL" id="BPUB01000001">
    <property type="protein sequence ID" value="GJG58544.1"/>
    <property type="molecule type" value="Genomic_DNA"/>
</dbReference>
<feature type="transmembrane region" description="Helical" evidence="1">
    <location>
        <begin position="36"/>
        <end position="53"/>
    </location>
</feature>
<keyword evidence="3" id="KW-1185">Reference proteome</keyword>
<keyword evidence="1" id="KW-0812">Transmembrane</keyword>
<dbReference type="AlphaFoldDB" id="A0A9R1C9L4"/>
<dbReference type="GeneID" id="72467419"/>
<accession>A0A9R1C9L4</accession>
<comment type="caution">
    <text evidence="2">The sequence shown here is derived from an EMBL/GenBank/DDBJ whole genome shotgun (WGS) entry which is preliminary data.</text>
</comment>
<name>A0A9R1C9L4_9BACT</name>
<feature type="transmembrane region" description="Helical" evidence="1">
    <location>
        <begin position="65"/>
        <end position="82"/>
    </location>
</feature>
<evidence type="ECO:0000256" key="1">
    <source>
        <dbReference type="SAM" id="Phobius"/>
    </source>
</evidence>
<gene>
    <name evidence="2" type="ORF">PRLR5076_13950</name>
</gene>
<organism evidence="2 3">
    <name type="scientific">Prevotella lacticifex</name>
    <dbReference type="NCBI Taxonomy" id="2854755"/>
    <lineage>
        <taxon>Bacteria</taxon>
        <taxon>Pseudomonadati</taxon>
        <taxon>Bacteroidota</taxon>
        <taxon>Bacteroidia</taxon>
        <taxon>Bacteroidales</taxon>
        <taxon>Prevotellaceae</taxon>
        <taxon>Prevotella</taxon>
    </lineage>
</organism>